<name>A0A914E9G7_9BILA</name>
<feature type="coiled-coil region" evidence="1">
    <location>
        <begin position="329"/>
        <end position="363"/>
    </location>
</feature>
<dbReference type="InterPro" id="IPR035969">
    <property type="entry name" value="Rab-GAP_TBC_sf"/>
</dbReference>
<feature type="coiled-coil region" evidence="1">
    <location>
        <begin position="434"/>
        <end position="475"/>
    </location>
</feature>
<proteinExistence type="predicted"/>
<feature type="domain" description="PH" evidence="3">
    <location>
        <begin position="12"/>
        <end position="110"/>
    </location>
</feature>
<dbReference type="Pfam" id="PF00169">
    <property type="entry name" value="PH"/>
    <property type="match status" value="1"/>
</dbReference>
<dbReference type="PANTHER" id="PTHR47219:SF20">
    <property type="entry name" value="TBC1 DOMAIN FAMILY MEMBER 2B"/>
    <property type="match status" value="1"/>
</dbReference>
<evidence type="ECO:0000256" key="2">
    <source>
        <dbReference type="SAM" id="MobiDB-lite"/>
    </source>
</evidence>
<feature type="coiled-coil region" evidence="1">
    <location>
        <begin position="212"/>
        <end position="239"/>
    </location>
</feature>
<evidence type="ECO:0000313" key="6">
    <source>
        <dbReference type="WBParaSite" id="ACRNAN_scaffold6609.g14296.t1"/>
    </source>
</evidence>
<dbReference type="GO" id="GO:0005096">
    <property type="term" value="F:GTPase activator activity"/>
    <property type="evidence" value="ECO:0007669"/>
    <property type="project" value="TreeGrafter"/>
</dbReference>
<dbReference type="InterPro" id="IPR001849">
    <property type="entry name" value="PH_domain"/>
</dbReference>
<dbReference type="Gene3D" id="1.10.8.270">
    <property type="entry name" value="putative rabgap domain of human tbc1 domain family member 14 like domains"/>
    <property type="match status" value="1"/>
</dbReference>
<organism evidence="5 6">
    <name type="scientific">Acrobeloides nanus</name>
    <dbReference type="NCBI Taxonomy" id="290746"/>
    <lineage>
        <taxon>Eukaryota</taxon>
        <taxon>Metazoa</taxon>
        <taxon>Ecdysozoa</taxon>
        <taxon>Nematoda</taxon>
        <taxon>Chromadorea</taxon>
        <taxon>Rhabditida</taxon>
        <taxon>Tylenchina</taxon>
        <taxon>Cephalobomorpha</taxon>
        <taxon>Cephaloboidea</taxon>
        <taxon>Cephalobidae</taxon>
        <taxon>Acrobeloides</taxon>
    </lineage>
</organism>
<evidence type="ECO:0000259" key="4">
    <source>
        <dbReference type="PROSITE" id="PS50086"/>
    </source>
</evidence>
<keyword evidence="5" id="KW-1185">Reference proteome</keyword>
<dbReference type="PROSITE" id="PS50086">
    <property type="entry name" value="TBC_RABGAP"/>
    <property type="match status" value="1"/>
</dbReference>
<dbReference type="SMART" id="SM00164">
    <property type="entry name" value="TBC"/>
    <property type="match status" value="1"/>
</dbReference>
<dbReference type="Gene3D" id="1.10.472.80">
    <property type="entry name" value="Ypt/Rab-GAP domain of gyp1p, domain 3"/>
    <property type="match status" value="1"/>
</dbReference>
<evidence type="ECO:0000256" key="1">
    <source>
        <dbReference type="SAM" id="Coils"/>
    </source>
</evidence>
<feature type="domain" description="Rab-GAP TBC" evidence="4">
    <location>
        <begin position="624"/>
        <end position="824"/>
    </location>
</feature>
<evidence type="ECO:0000259" key="3">
    <source>
        <dbReference type="PROSITE" id="PS50003"/>
    </source>
</evidence>
<accession>A0A914E9G7</accession>
<dbReference type="InterPro" id="IPR011993">
    <property type="entry name" value="PH-like_dom_sf"/>
</dbReference>
<dbReference type="FunFam" id="1.10.8.270:FF:000026">
    <property type="entry name" value="TBC (Tre-2/Bub2/Cdc16) domain family"/>
    <property type="match status" value="1"/>
</dbReference>
<dbReference type="InterPro" id="IPR000195">
    <property type="entry name" value="Rab-GAP-TBC_dom"/>
</dbReference>
<feature type="compositionally biased region" description="Polar residues" evidence="2">
    <location>
        <begin position="546"/>
        <end position="566"/>
    </location>
</feature>
<dbReference type="WBParaSite" id="ACRNAN_scaffold6609.g14296.t1">
    <property type="protein sequence ID" value="ACRNAN_scaffold6609.g14296.t1"/>
    <property type="gene ID" value="ACRNAN_scaffold6609.g14296"/>
</dbReference>
<dbReference type="SUPFAM" id="SSF50729">
    <property type="entry name" value="PH domain-like"/>
    <property type="match status" value="1"/>
</dbReference>
<keyword evidence="1" id="KW-0175">Coiled coil</keyword>
<dbReference type="GO" id="GO:0031267">
    <property type="term" value="F:small GTPase binding"/>
    <property type="evidence" value="ECO:0007669"/>
    <property type="project" value="TreeGrafter"/>
</dbReference>
<dbReference type="Proteomes" id="UP000887540">
    <property type="component" value="Unplaced"/>
</dbReference>
<reference evidence="6" key="1">
    <citation type="submission" date="2022-11" db="UniProtKB">
        <authorList>
            <consortium name="WormBaseParasite"/>
        </authorList>
    </citation>
    <scope>IDENTIFICATION</scope>
</reference>
<sequence>MSNVSTSINEKENRLAAFLFKYENRTIIGGPGKKKFWFVLSLDSPYLYWYKNSEDLNCVGRLLLTGAAFTFDPRQHGRFEIHINEEIHILEASDNKSRIKWLQMLQKNRKRHYESENVEEILNSEIVSLTSYSNLIDEKEQTSTKSFSNVDNVSLFEELSSAEAPTSSQETRKDEQTDMNNSIFYLNSDGELNRKSLEVPASIQTNKVIKTADDILGRLTEESQKVKNLEEASKKVLSKARVSFRMPSFSNSTTSQKNCDQCKELMKIVDIFKNQCVELTDEAIAHSELIAVLRQSVISAHNQRDALKRLENASDLEKLDFTLERESAITALHLTNAELKRANQTLKEQVRKAESDNESLLASVEAFRESVRTKDEIIVKICEQQSDLENKVFQKPATFDVEDFDVPEGILVDLGTSPDDGSKKVFDEAEVNDIAELRDLVEGYKSQNQFLNMEILELQKIVQSLEERERKLVRQNFDIEACYYQLKSRYMMVLNHFKSDTPRKPLEPSVIQELIDDVNQHQLRKISTRPEDSLTDDLGFYLSKPQPGNQAQGTSRSENDSSTDQVVTKAADMKKRSDDILANIQMEQNKDYLDWLQKWDSFLVNHVLQPISQSNDLKAMVRTGIPSTYRSRVWKRLVTFLVSNTMADTGKGYYEMLTRRAAKVAEQTETPDASLRQIELDLGRTLPNNIHFMDMSSQKMKSLKNVLSAFRFHNKTVEYCQGLNRIAAIGLLYLKEADAFWFLVAVVDHLQPTHYYSPSLIGAIADQKVFLDLVQEKMPKLWNHCKELEIDLSMFTLNWFLTIFVDTLSHNLYLNIFDVFLYEGNKVLFRFALALLKVCEPKILECSSVGAIHACLSNMSSIQIDYKTLAKVAFNQLNPFPLKSIESKRQHYLNQLKDKASK</sequence>
<protein>
    <submittedName>
        <fullName evidence="6">TBC1 domain family member 2B</fullName>
    </submittedName>
</protein>
<dbReference type="Pfam" id="PF00566">
    <property type="entry name" value="RabGAP-TBC"/>
    <property type="match status" value="1"/>
</dbReference>
<dbReference type="PROSITE" id="PS50003">
    <property type="entry name" value="PH_DOMAIN"/>
    <property type="match status" value="1"/>
</dbReference>
<dbReference type="Gene3D" id="1.10.10.750">
    <property type="entry name" value="Ypt/Rab-GAP domain of gyp1p, domain 1"/>
    <property type="match status" value="1"/>
</dbReference>
<evidence type="ECO:0000313" key="5">
    <source>
        <dbReference type="Proteomes" id="UP000887540"/>
    </source>
</evidence>
<dbReference type="InterPro" id="IPR050302">
    <property type="entry name" value="Rab_GAP_TBC_domain"/>
</dbReference>
<dbReference type="PANTHER" id="PTHR47219">
    <property type="entry name" value="RAB GTPASE-ACTIVATING PROTEIN 1-LIKE"/>
    <property type="match status" value="1"/>
</dbReference>
<dbReference type="AlphaFoldDB" id="A0A914E9G7"/>
<feature type="region of interest" description="Disordered" evidence="2">
    <location>
        <begin position="525"/>
        <end position="571"/>
    </location>
</feature>
<dbReference type="Gene3D" id="2.30.29.30">
    <property type="entry name" value="Pleckstrin-homology domain (PH domain)/Phosphotyrosine-binding domain (PTB)"/>
    <property type="match status" value="1"/>
</dbReference>
<dbReference type="SMART" id="SM00233">
    <property type="entry name" value="PH"/>
    <property type="match status" value="1"/>
</dbReference>
<dbReference type="SUPFAM" id="SSF47923">
    <property type="entry name" value="Ypt/Rab-GAP domain of gyp1p"/>
    <property type="match status" value="2"/>
</dbReference>